<sequence length="1134" mass="128208">MALLLKLHRLCLFAPLLYVSVLLIYIEMDVVPVVELMQTTPGSVYRSPQLYANLRSEMDSDNSSLDSVRMWLKWIAFLIMSVYSCRYQLYGKAVNGDHASKIHQEICNAVAVAASLNATLIIPYLRFHSIWRDSSKFGDIYDEDHFVKTLEHDVRVVKRVPGYIMERFHHNLSNVYTFRKIQAWSSINYYTDTVLAKLLEEKIIRLSPFANRLSTDAPQCVQRLRCLANYQALRFSDPIATVSELLVERMKRHSAKTGGKYVSMHLRFEEDMVAFSCCVYDGGEQEKLRMDAVRERGWKGKFTKRGRVIIPEAIRLNGSCPLTPLEVGLMLRGMGFGKGSSVYLASGKIFDSEKYMSPLLEMFPLLQTKETLLSAKELAPLEYSSRMAAIDYTVCLHGEVFVPTQGGNFVQVLAGHWRYLYGGDARTIRPDKRKLAALFDNPNIGWKDLKKQMANMREKSVSKGLQLKRPGDSIYSFPCPDCMCKADKSEDARNANATAMKPYQFPTSGSCSPRSPPASPRHRSRSPRYRRTAKPVRPASKSLAQRIGWFLLSLLLKRQGVFVVVPLIYIAVMLFYMGTVPYDIVPAVVKLRHTPGLVYRSPKLYAKLRSDMDSDNSSVDAICNAVAVAGYLNATLIIPYFHFHSIWRDSSKFSDIYDEELFVKTLERDVRIAKTIPGNIMERFDYNLSNVYNFRIHAWSSINYYKDTVLAKLLEEKIVRLSPFANRLSTDAPPAVQRLRCLANYQALRFSDPISALGKLLDMVAFSCCVYDGGEQEKVDMDAARERGWKGKFTKPGRIINPGAIRLNGSCPLTPLELGLMLRGMGFGKSTFVYLASGKIYNSEKYMAPLLEMFPLLQTKETLASAEELAPFENYSSRMAAIDYTVCLHSEVFVPTQGGNFLQLLLGHRRYLYGGHSRTIRPDKRKLALVFDNPNIGWKNFKKQMVNIRGYTVSKGLQLKRPKDSIYSFPCPDCMCKADKSGDARSPPVTLAVMSLIPNILESKPRWPRYANLQPGIGSEVVPHQDNSFLYTEPPTCTGLWLALEDATVTNGCLCTIPGSHRDGVHFDKPSPSYDQRDFVPIEVKAGALVVIHGDLIHQSFENKSSTSGHAFSLRVVDTDGCKWVDDNWIRRKV</sequence>
<name>A0A8X8Z3B3_SALSN</name>
<feature type="transmembrane region" description="Helical" evidence="8">
    <location>
        <begin position="71"/>
        <end position="89"/>
    </location>
</feature>
<keyword evidence="5" id="KW-0119">Carbohydrate metabolism</keyword>
<feature type="compositionally biased region" description="Basic residues" evidence="7">
    <location>
        <begin position="520"/>
        <end position="534"/>
    </location>
</feature>
<evidence type="ECO:0000313" key="10">
    <source>
        <dbReference type="Proteomes" id="UP000298416"/>
    </source>
</evidence>
<keyword evidence="8" id="KW-1133">Transmembrane helix</keyword>
<dbReference type="Gene3D" id="2.60.120.620">
    <property type="entry name" value="q2cbj1_9rhob like domain"/>
    <property type="match status" value="1"/>
</dbReference>
<reference evidence="9" key="1">
    <citation type="submission" date="2018-01" db="EMBL/GenBank/DDBJ databases">
        <authorList>
            <person name="Mao J.F."/>
        </authorList>
    </citation>
    <scope>NUCLEOTIDE SEQUENCE</scope>
    <source>
        <strain evidence="9">Huo1</strain>
        <tissue evidence="9">Leaf</tissue>
    </source>
</reference>
<keyword evidence="8" id="KW-0472">Membrane</keyword>
<feature type="region of interest" description="Disordered" evidence="7">
    <location>
        <begin position="501"/>
        <end position="537"/>
    </location>
</feature>
<evidence type="ECO:0000256" key="8">
    <source>
        <dbReference type="SAM" id="Phobius"/>
    </source>
</evidence>
<keyword evidence="10" id="KW-1185">Reference proteome</keyword>
<evidence type="ECO:0000256" key="7">
    <source>
        <dbReference type="SAM" id="MobiDB-lite"/>
    </source>
</evidence>
<evidence type="ECO:0000256" key="1">
    <source>
        <dbReference type="ARBA" id="ARBA00007737"/>
    </source>
</evidence>
<evidence type="ECO:0000313" key="9">
    <source>
        <dbReference type="EMBL" id="KAG6389863.1"/>
    </source>
</evidence>
<proteinExistence type="inferred from homology"/>
<dbReference type="GO" id="GO:0006004">
    <property type="term" value="P:fucose metabolic process"/>
    <property type="evidence" value="ECO:0007669"/>
    <property type="project" value="UniProtKB-KW"/>
</dbReference>
<dbReference type="InterPro" id="IPR008775">
    <property type="entry name" value="Phytyl_CoA_dOase-like"/>
</dbReference>
<keyword evidence="4" id="KW-0294">Fucose metabolism</keyword>
<reference evidence="9" key="2">
    <citation type="submission" date="2020-08" db="EMBL/GenBank/DDBJ databases">
        <title>Plant Genome Project.</title>
        <authorList>
            <person name="Zhang R.-G."/>
        </authorList>
    </citation>
    <scope>NUCLEOTIDE SEQUENCE</scope>
    <source>
        <strain evidence="9">Huo1</strain>
        <tissue evidence="9">Leaf</tissue>
    </source>
</reference>
<keyword evidence="2" id="KW-0328">Glycosyltransferase</keyword>
<dbReference type="InterPro" id="IPR019378">
    <property type="entry name" value="GDP-Fuc_O-FucTrfase"/>
</dbReference>
<dbReference type="CDD" id="cd11299">
    <property type="entry name" value="O-FucT_plant"/>
    <property type="match status" value="2"/>
</dbReference>
<feature type="transmembrane region" description="Helical" evidence="8">
    <location>
        <begin position="560"/>
        <end position="578"/>
    </location>
</feature>
<feature type="transmembrane region" description="Helical" evidence="8">
    <location>
        <begin position="7"/>
        <end position="26"/>
    </location>
</feature>
<comment type="caution">
    <text evidence="9">The sequence shown here is derived from an EMBL/GenBank/DDBJ whole genome shotgun (WGS) entry which is preliminary data.</text>
</comment>
<dbReference type="SUPFAM" id="SSF51197">
    <property type="entry name" value="Clavaminate synthase-like"/>
    <property type="match status" value="1"/>
</dbReference>
<dbReference type="PANTHER" id="PTHR31288:SF10">
    <property type="entry name" value="PROTEIN ESMERALDA 1"/>
    <property type="match status" value="1"/>
</dbReference>
<dbReference type="Pfam" id="PF10250">
    <property type="entry name" value="O-FucT"/>
    <property type="match status" value="3"/>
</dbReference>
<comment type="similarity">
    <text evidence="1">Belongs to the glycosyltransferase GT106 family.</text>
</comment>
<evidence type="ECO:0000256" key="3">
    <source>
        <dbReference type="ARBA" id="ARBA00022679"/>
    </source>
</evidence>
<keyword evidence="3" id="KW-0808">Transferase</keyword>
<dbReference type="Pfam" id="PF05721">
    <property type="entry name" value="PhyH"/>
    <property type="match status" value="1"/>
</dbReference>
<dbReference type="PANTHER" id="PTHR31288">
    <property type="entry name" value="O-FUCOSYLTRANSFERASE FAMILY PROTEIN"/>
    <property type="match status" value="1"/>
</dbReference>
<organism evidence="9">
    <name type="scientific">Salvia splendens</name>
    <name type="common">Scarlet sage</name>
    <dbReference type="NCBI Taxonomy" id="180675"/>
    <lineage>
        <taxon>Eukaryota</taxon>
        <taxon>Viridiplantae</taxon>
        <taxon>Streptophyta</taxon>
        <taxon>Embryophyta</taxon>
        <taxon>Tracheophyta</taxon>
        <taxon>Spermatophyta</taxon>
        <taxon>Magnoliopsida</taxon>
        <taxon>eudicotyledons</taxon>
        <taxon>Gunneridae</taxon>
        <taxon>Pentapetalae</taxon>
        <taxon>asterids</taxon>
        <taxon>lamiids</taxon>
        <taxon>Lamiales</taxon>
        <taxon>Lamiaceae</taxon>
        <taxon>Nepetoideae</taxon>
        <taxon>Mentheae</taxon>
        <taxon>Salviinae</taxon>
        <taxon>Salvia</taxon>
        <taxon>Salvia subgen. Calosphace</taxon>
        <taxon>core Calosphace</taxon>
    </lineage>
</organism>
<dbReference type="GO" id="GO:0016757">
    <property type="term" value="F:glycosyltransferase activity"/>
    <property type="evidence" value="ECO:0007669"/>
    <property type="project" value="UniProtKB-KW"/>
</dbReference>
<protein>
    <recommendedName>
        <fullName evidence="6">O-fucosyltransferase family protein</fullName>
    </recommendedName>
</protein>
<dbReference type="Proteomes" id="UP000298416">
    <property type="component" value="Unassembled WGS sequence"/>
</dbReference>
<evidence type="ECO:0000256" key="2">
    <source>
        <dbReference type="ARBA" id="ARBA00022676"/>
    </source>
</evidence>
<evidence type="ECO:0000256" key="6">
    <source>
        <dbReference type="ARBA" id="ARBA00030350"/>
    </source>
</evidence>
<accession>A0A8X8Z3B3</accession>
<dbReference type="EMBL" id="PNBA02000020">
    <property type="protein sequence ID" value="KAG6389863.1"/>
    <property type="molecule type" value="Genomic_DNA"/>
</dbReference>
<dbReference type="AlphaFoldDB" id="A0A8X8Z3B3"/>
<evidence type="ECO:0000256" key="4">
    <source>
        <dbReference type="ARBA" id="ARBA00023253"/>
    </source>
</evidence>
<keyword evidence="8" id="KW-0812">Transmembrane</keyword>
<dbReference type="InterPro" id="IPR024709">
    <property type="entry name" value="FucosylTrfase_pln"/>
</dbReference>
<evidence type="ECO:0000256" key="5">
    <source>
        <dbReference type="ARBA" id="ARBA00023277"/>
    </source>
</evidence>
<gene>
    <name evidence="9" type="ORF">SASPL_151337</name>
</gene>